<dbReference type="SUPFAM" id="SSF109854">
    <property type="entry name" value="DinB/YfiT-like putative metalloenzymes"/>
    <property type="match status" value="1"/>
</dbReference>
<dbReference type="AlphaFoldDB" id="A0A1L9NRJ1"/>
<accession>A0A1L9NRJ1</accession>
<evidence type="ECO:0000256" key="3">
    <source>
        <dbReference type="PIRSR" id="PIRSR607837-1"/>
    </source>
</evidence>
<dbReference type="Proteomes" id="UP000184514">
    <property type="component" value="Unassembled WGS sequence"/>
</dbReference>
<dbReference type="PANTHER" id="PTHR37302">
    <property type="entry name" value="SLR1116 PROTEIN"/>
    <property type="match status" value="1"/>
</dbReference>
<dbReference type="PANTHER" id="PTHR37302:SF1">
    <property type="entry name" value="PROTEIN DINB"/>
    <property type="match status" value="1"/>
</dbReference>
<dbReference type="Gene3D" id="1.20.120.450">
    <property type="entry name" value="dinb family like domain"/>
    <property type="match status" value="1"/>
</dbReference>
<dbReference type="Pfam" id="PF05163">
    <property type="entry name" value="DinB"/>
    <property type="match status" value="1"/>
</dbReference>
<keyword evidence="2 3" id="KW-0479">Metal-binding</keyword>
<dbReference type="InterPro" id="IPR034660">
    <property type="entry name" value="DinB/YfiT-like"/>
</dbReference>
<gene>
    <name evidence="4" type="ORF">PFRI_39480</name>
</gene>
<proteinExistence type="inferred from homology"/>
<sequence>MISPEYCLLMARYNRWQNAELLKSLESMTDADLRADRGAFFGSIFRTVNHLLWGDTLWISRFDGGMGPAETDLTKTDTTDTTKTLAEWSTERFRTDARFVAWAKGVTHLDLTGDLTWFSGAIQADISKPRAMCVVQMFNHQTHHRGQVHAMLGAADAPMYTTDIPFLPE</sequence>
<comment type="caution">
    <text evidence="4">The sequence shown here is derived from an EMBL/GenBank/DDBJ whole genome shotgun (WGS) entry which is preliminary data.</text>
</comment>
<dbReference type="InterPro" id="IPR007837">
    <property type="entry name" value="DinB"/>
</dbReference>
<feature type="binding site" evidence="3">
    <location>
        <position position="140"/>
    </location>
    <ligand>
        <name>a divalent metal cation</name>
        <dbReference type="ChEBI" id="CHEBI:60240"/>
    </ligand>
</feature>
<feature type="binding site" evidence="3">
    <location>
        <position position="50"/>
    </location>
    <ligand>
        <name>a divalent metal cation</name>
        <dbReference type="ChEBI" id="CHEBI:60240"/>
    </ligand>
</feature>
<protein>
    <submittedName>
        <fullName evidence="4">DinB family protein</fullName>
    </submittedName>
</protein>
<dbReference type="STRING" id="696762.PFRI_39480"/>
<dbReference type="GO" id="GO:0046872">
    <property type="term" value="F:metal ion binding"/>
    <property type="evidence" value="ECO:0007669"/>
    <property type="project" value="UniProtKB-KW"/>
</dbReference>
<evidence type="ECO:0000313" key="4">
    <source>
        <dbReference type="EMBL" id="OJI91867.1"/>
    </source>
</evidence>
<dbReference type="RefSeq" id="WP_072632414.1">
    <property type="nucleotide sequence ID" value="NZ_MLCB01000214.1"/>
</dbReference>
<dbReference type="EMBL" id="MLCB01000214">
    <property type="protein sequence ID" value="OJI91867.1"/>
    <property type="molecule type" value="Genomic_DNA"/>
</dbReference>
<evidence type="ECO:0000256" key="2">
    <source>
        <dbReference type="ARBA" id="ARBA00022723"/>
    </source>
</evidence>
<evidence type="ECO:0000313" key="5">
    <source>
        <dbReference type="Proteomes" id="UP000184514"/>
    </source>
</evidence>
<reference evidence="4 5" key="1">
    <citation type="submission" date="2016-10" db="EMBL/GenBank/DDBJ databases">
        <title>Genome sequence of Planktotalea frisia SH6-1.</title>
        <authorList>
            <person name="Poehlein A."/>
            <person name="Bakenhus I."/>
            <person name="Voget S."/>
            <person name="Brinkhoff T."/>
            <person name="Simon M."/>
        </authorList>
    </citation>
    <scope>NUCLEOTIDE SEQUENCE [LARGE SCALE GENOMIC DNA]</scope>
    <source>
        <strain evidence="4 5">SH6-1</strain>
    </source>
</reference>
<comment type="similarity">
    <text evidence="1">Belongs to the DinB family.</text>
</comment>
<organism evidence="4 5">
    <name type="scientific">Planktotalea frisia</name>
    <dbReference type="NCBI Taxonomy" id="696762"/>
    <lineage>
        <taxon>Bacteria</taxon>
        <taxon>Pseudomonadati</taxon>
        <taxon>Pseudomonadota</taxon>
        <taxon>Alphaproteobacteria</taxon>
        <taxon>Rhodobacterales</taxon>
        <taxon>Paracoccaceae</taxon>
        <taxon>Planktotalea</taxon>
    </lineage>
</organism>
<keyword evidence="5" id="KW-1185">Reference proteome</keyword>
<evidence type="ECO:0000256" key="1">
    <source>
        <dbReference type="ARBA" id="ARBA00008635"/>
    </source>
</evidence>
<dbReference type="OrthoDB" id="9807509at2"/>
<feature type="binding site" evidence="3">
    <location>
        <position position="144"/>
    </location>
    <ligand>
        <name>a divalent metal cation</name>
        <dbReference type="ChEBI" id="CHEBI:60240"/>
    </ligand>
</feature>
<name>A0A1L9NRJ1_9RHOB</name>